<sequence>MVCKLEKRKEIMKLSNQIAMAKLPTSFTLPTIILKSILFLSLNSLTILLLFAGSAVGTVIFHGFPSSAIDAFIISIVFAFSGALSALLVPQRHKLARFCALYSLASLASALLLLIWGLYHTLILGKAQSAL</sequence>
<feature type="transmembrane region" description="Helical" evidence="1">
    <location>
        <begin position="37"/>
        <end position="61"/>
    </location>
</feature>
<proteinExistence type="predicted"/>
<reference evidence="2 3" key="3">
    <citation type="journal article" date="2010" name="BMC Genomics">
        <title>Transcriptome sequencing and comparative analysis of cucumber flowers with different sex types.</title>
        <authorList>
            <person name="Guo S."/>
            <person name="Zheng Y."/>
            <person name="Joung J.G."/>
            <person name="Liu S."/>
            <person name="Zhang Z."/>
            <person name="Crasta O.R."/>
            <person name="Sobral B.W."/>
            <person name="Xu Y."/>
            <person name="Huang S."/>
            <person name="Fei Z."/>
        </authorList>
    </citation>
    <scope>NUCLEOTIDE SEQUENCE [LARGE SCALE GENOMIC DNA]</scope>
    <source>
        <strain evidence="3">cv. 9930</strain>
    </source>
</reference>
<dbReference type="Gramene" id="KGN49809">
    <property type="protein sequence ID" value="KGN49809"/>
    <property type="gene ID" value="Csa_5G137420"/>
</dbReference>
<dbReference type="EMBL" id="CM002926">
    <property type="protein sequence ID" value="KGN49809.1"/>
    <property type="molecule type" value="Genomic_DNA"/>
</dbReference>
<keyword evidence="1" id="KW-0812">Transmembrane</keyword>
<dbReference type="Proteomes" id="UP000029981">
    <property type="component" value="Chromosome 5"/>
</dbReference>
<organism evidence="2 3">
    <name type="scientific">Cucumis sativus</name>
    <name type="common">Cucumber</name>
    <dbReference type="NCBI Taxonomy" id="3659"/>
    <lineage>
        <taxon>Eukaryota</taxon>
        <taxon>Viridiplantae</taxon>
        <taxon>Streptophyta</taxon>
        <taxon>Embryophyta</taxon>
        <taxon>Tracheophyta</taxon>
        <taxon>Spermatophyta</taxon>
        <taxon>Magnoliopsida</taxon>
        <taxon>eudicotyledons</taxon>
        <taxon>Gunneridae</taxon>
        <taxon>Pentapetalae</taxon>
        <taxon>rosids</taxon>
        <taxon>fabids</taxon>
        <taxon>Cucurbitales</taxon>
        <taxon>Cucurbitaceae</taxon>
        <taxon>Benincaseae</taxon>
        <taxon>Cucumis</taxon>
    </lineage>
</organism>
<feature type="transmembrane region" description="Helical" evidence="1">
    <location>
        <begin position="67"/>
        <end position="89"/>
    </location>
</feature>
<evidence type="ECO:0000313" key="2">
    <source>
        <dbReference type="EMBL" id="KGN49809.1"/>
    </source>
</evidence>
<gene>
    <name evidence="2" type="ORF">Csa_5G137420</name>
</gene>
<name>A0A0A0KLQ9_CUCSA</name>
<keyword evidence="3" id="KW-1185">Reference proteome</keyword>
<reference evidence="2 3" key="4">
    <citation type="journal article" date="2011" name="BMC Genomics">
        <title>RNA-Seq improves annotation of protein-coding genes in the cucumber genome.</title>
        <authorList>
            <person name="Li Z."/>
            <person name="Zhang Z."/>
            <person name="Yan P."/>
            <person name="Huang S."/>
            <person name="Fei Z."/>
            <person name="Lin K."/>
        </authorList>
    </citation>
    <scope>NUCLEOTIDE SEQUENCE [LARGE SCALE GENOMIC DNA]</scope>
    <source>
        <strain evidence="3">cv. 9930</strain>
    </source>
</reference>
<protein>
    <submittedName>
        <fullName evidence="2">Uncharacterized protein</fullName>
    </submittedName>
</protein>
<dbReference type="AlphaFoldDB" id="A0A0A0KLQ9"/>
<feature type="transmembrane region" description="Helical" evidence="1">
    <location>
        <begin position="101"/>
        <end position="119"/>
    </location>
</feature>
<evidence type="ECO:0000313" key="3">
    <source>
        <dbReference type="Proteomes" id="UP000029981"/>
    </source>
</evidence>
<keyword evidence="1" id="KW-0472">Membrane</keyword>
<accession>A0A0A0KLQ9</accession>
<reference evidence="2 3" key="2">
    <citation type="journal article" date="2009" name="PLoS ONE">
        <title>An integrated genetic and cytogenetic map of the cucumber genome.</title>
        <authorList>
            <person name="Ren Y."/>
            <person name="Zhang Z."/>
            <person name="Liu J."/>
            <person name="Staub J.E."/>
            <person name="Han Y."/>
            <person name="Cheng Z."/>
            <person name="Li X."/>
            <person name="Lu J."/>
            <person name="Miao H."/>
            <person name="Kang H."/>
            <person name="Xie B."/>
            <person name="Gu X."/>
            <person name="Wang X."/>
            <person name="Du Y."/>
            <person name="Jin W."/>
            <person name="Huang S."/>
        </authorList>
    </citation>
    <scope>NUCLEOTIDE SEQUENCE [LARGE SCALE GENOMIC DNA]</scope>
    <source>
        <strain evidence="3">cv. 9930</strain>
    </source>
</reference>
<evidence type="ECO:0000256" key="1">
    <source>
        <dbReference type="SAM" id="Phobius"/>
    </source>
</evidence>
<reference evidence="2 3" key="1">
    <citation type="journal article" date="2009" name="Nat. Genet.">
        <title>The genome of the cucumber, Cucumis sativus L.</title>
        <authorList>
            <person name="Huang S."/>
            <person name="Li R."/>
            <person name="Zhang Z."/>
            <person name="Li L."/>
            <person name="Gu X."/>
            <person name="Fan W."/>
            <person name="Lucas W.J."/>
            <person name="Wang X."/>
            <person name="Xie B."/>
            <person name="Ni P."/>
            <person name="Ren Y."/>
            <person name="Zhu H."/>
            <person name="Li J."/>
            <person name="Lin K."/>
            <person name="Jin W."/>
            <person name="Fei Z."/>
            <person name="Li G."/>
            <person name="Staub J."/>
            <person name="Kilian A."/>
            <person name="van der Vossen E.A."/>
            <person name="Wu Y."/>
            <person name="Guo J."/>
            <person name="He J."/>
            <person name="Jia Z."/>
            <person name="Ren Y."/>
            <person name="Tian G."/>
            <person name="Lu Y."/>
            <person name="Ruan J."/>
            <person name="Qian W."/>
            <person name="Wang M."/>
            <person name="Huang Q."/>
            <person name="Li B."/>
            <person name="Xuan Z."/>
            <person name="Cao J."/>
            <person name="Asan"/>
            <person name="Wu Z."/>
            <person name="Zhang J."/>
            <person name="Cai Q."/>
            <person name="Bai Y."/>
            <person name="Zhao B."/>
            <person name="Han Y."/>
            <person name="Li Y."/>
            <person name="Li X."/>
            <person name="Wang S."/>
            <person name="Shi Q."/>
            <person name="Liu S."/>
            <person name="Cho W.K."/>
            <person name="Kim J.Y."/>
            <person name="Xu Y."/>
            <person name="Heller-Uszynska K."/>
            <person name="Miao H."/>
            <person name="Cheng Z."/>
            <person name="Zhang S."/>
            <person name="Wu J."/>
            <person name="Yang Y."/>
            <person name="Kang H."/>
            <person name="Li M."/>
            <person name="Liang H."/>
            <person name="Ren X."/>
            <person name="Shi Z."/>
            <person name="Wen M."/>
            <person name="Jian M."/>
            <person name="Yang H."/>
            <person name="Zhang G."/>
            <person name="Yang Z."/>
            <person name="Chen R."/>
            <person name="Liu S."/>
            <person name="Li J."/>
            <person name="Ma L."/>
            <person name="Liu H."/>
            <person name="Zhou Y."/>
            <person name="Zhao J."/>
            <person name="Fang X."/>
            <person name="Li G."/>
            <person name="Fang L."/>
            <person name="Li Y."/>
            <person name="Liu D."/>
            <person name="Zheng H."/>
            <person name="Zhang Y."/>
            <person name="Qin N."/>
            <person name="Li Z."/>
            <person name="Yang G."/>
            <person name="Yang S."/>
            <person name="Bolund L."/>
            <person name="Kristiansen K."/>
            <person name="Zheng H."/>
            <person name="Li S."/>
            <person name="Zhang X."/>
            <person name="Yang H."/>
            <person name="Wang J."/>
            <person name="Sun R."/>
            <person name="Zhang B."/>
            <person name="Jiang S."/>
            <person name="Wang J."/>
            <person name="Du Y."/>
            <person name="Li S."/>
        </authorList>
    </citation>
    <scope>NUCLEOTIDE SEQUENCE [LARGE SCALE GENOMIC DNA]</scope>
    <source>
        <strain evidence="3">cv. 9930</strain>
    </source>
</reference>
<keyword evidence="1" id="KW-1133">Transmembrane helix</keyword>